<dbReference type="AlphaFoldDB" id="A0A8X7TIF9"/>
<sequence length="79" mass="8843">MDSPGNINSIVVKNNNDEKTTINAVMDDRFKKEVSRSGESFEFWFVDANVGNMRTWTTNTIAEIKAVPFTLPQVSVFAA</sequence>
<dbReference type="Proteomes" id="UP000886595">
    <property type="component" value="Unassembled WGS sequence"/>
</dbReference>
<proteinExistence type="predicted"/>
<reference evidence="1 2" key="1">
    <citation type="submission" date="2020-02" db="EMBL/GenBank/DDBJ databases">
        <authorList>
            <person name="Ma Q."/>
            <person name="Huang Y."/>
            <person name="Song X."/>
            <person name="Pei D."/>
        </authorList>
    </citation>
    <scope>NUCLEOTIDE SEQUENCE [LARGE SCALE GENOMIC DNA]</scope>
    <source>
        <strain evidence="1">Sxm20200214</strain>
        <tissue evidence="1">Leaf</tissue>
    </source>
</reference>
<protein>
    <submittedName>
        <fullName evidence="1">Uncharacterized protein</fullName>
    </submittedName>
</protein>
<dbReference type="EMBL" id="JAAMPC010000292">
    <property type="protein sequence ID" value="KAG2242987.1"/>
    <property type="molecule type" value="Genomic_DNA"/>
</dbReference>
<gene>
    <name evidence="1" type="ORF">Bca52824_095176</name>
</gene>
<comment type="caution">
    <text evidence="1">The sequence shown here is derived from an EMBL/GenBank/DDBJ whole genome shotgun (WGS) entry which is preliminary data.</text>
</comment>
<name>A0A8X7TIF9_BRACI</name>
<organism evidence="1 2">
    <name type="scientific">Brassica carinata</name>
    <name type="common">Ethiopian mustard</name>
    <name type="synonym">Abyssinian cabbage</name>
    <dbReference type="NCBI Taxonomy" id="52824"/>
    <lineage>
        <taxon>Eukaryota</taxon>
        <taxon>Viridiplantae</taxon>
        <taxon>Streptophyta</taxon>
        <taxon>Embryophyta</taxon>
        <taxon>Tracheophyta</taxon>
        <taxon>Spermatophyta</taxon>
        <taxon>Magnoliopsida</taxon>
        <taxon>eudicotyledons</taxon>
        <taxon>Gunneridae</taxon>
        <taxon>Pentapetalae</taxon>
        <taxon>rosids</taxon>
        <taxon>malvids</taxon>
        <taxon>Brassicales</taxon>
        <taxon>Brassicaceae</taxon>
        <taxon>Brassiceae</taxon>
        <taxon>Brassica</taxon>
    </lineage>
</organism>
<keyword evidence="2" id="KW-1185">Reference proteome</keyword>
<evidence type="ECO:0000313" key="1">
    <source>
        <dbReference type="EMBL" id="KAG2242987.1"/>
    </source>
</evidence>
<accession>A0A8X7TIF9</accession>
<evidence type="ECO:0000313" key="2">
    <source>
        <dbReference type="Proteomes" id="UP000886595"/>
    </source>
</evidence>